<dbReference type="RefSeq" id="WP_078349602.1">
    <property type="nucleotide sequence ID" value="NZ_MBTF01000023.1"/>
</dbReference>
<sequence>MATKESFSINGESIVKKVKELINEGNVTKITITDSHNKEIMSFPVNYGLVGLLVAPVFAALGAAAALLTECTITVERKDDTPEAKEEAKFD</sequence>
<dbReference type="Pfam" id="PF14242">
    <property type="entry name" value="DUF4342"/>
    <property type="match status" value="1"/>
</dbReference>
<keyword evidence="4" id="KW-1185">Reference proteome</keyword>
<protein>
    <recommendedName>
        <fullName evidence="2">DUF4342 domain-containing protein</fullName>
    </recommendedName>
</protein>
<keyword evidence="1" id="KW-1133">Transmembrane helix</keyword>
<evidence type="ECO:0000313" key="3">
    <source>
        <dbReference type="EMBL" id="OOQ58889.1"/>
    </source>
</evidence>
<name>A0A1S9PD90_9SPHI</name>
<feature type="transmembrane region" description="Helical" evidence="1">
    <location>
        <begin position="47"/>
        <end position="68"/>
    </location>
</feature>
<keyword evidence="1" id="KW-0472">Membrane</keyword>
<evidence type="ECO:0000259" key="2">
    <source>
        <dbReference type="Pfam" id="PF14242"/>
    </source>
</evidence>
<dbReference type="AlphaFoldDB" id="A0A1S9PD90"/>
<dbReference type="EMBL" id="MBTF01000023">
    <property type="protein sequence ID" value="OOQ58889.1"/>
    <property type="molecule type" value="Genomic_DNA"/>
</dbReference>
<reference evidence="3 4" key="1">
    <citation type="submission" date="2016-07" db="EMBL/GenBank/DDBJ databases">
        <title>Genomic analysis of zinc-resistant bacterium Mucilaginibacter pedocola TBZ30.</title>
        <authorList>
            <person name="Huang J."/>
            <person name="Tang J."/>
        </authorList>
    </citation>
    <scope>NUCLEOTIDE SEQUENCE [LARGE SCALE GENOMIC DNA]</scope>
    <source>
        <strain evidence="3 4">TBZ30</strain>
    </source>
</reference>
<dbReference type="OrthoDB" id="677607at2"/>
<comment type="caution">
    <text evidence="3">The sequence shown here is derived from an EMBL/GenBank/DDBJ whole genome shotgun (WGS) entry which is preliminary data.</text>
</comment>
<dbReference type="STRING" id="1792845.BC343_09610"/>
<gene>
    <name evidence="3" type="ORF">BC343_09610</name>
</gene>
<dbReference type="InterPro" id="IPR025642">
    <property type="entry name" value="DUF4342"/>
</dbReference>
<organism evidence="3 4">
    <name type="scientific">Mucilaginibacter pedocola</name>
    <dbReference type="NCBI Taxonomy" id="1792845"/>
    <lineage>
        <taxon>Bacteria</taxon>
        <taxon>Pseudomonadati</taxon>
        <taxon>Bacteroidota</taxon>
        <taxon>Sphingobacteriia</taxon>
        <taxon>Sphingobacteriales</taxon>
        <taxon>Sphingobacteriaceae</taxon>
        <taxon>Mucilaginibacter</taxon>
    </lineage>
</organism>
<dbReference type="Proteomes" id="UP000189739">
    <property type="component" value="Unassembled WGS sequence"/>
</dbReference>
<proteinExistence type="predicted"/>
<feature type="domain" description="DUF4342" evidence="2">
    <location>
        <begin position="3"/>
        <end position="77"/>
    </location>
</feature>
<evidence type="ECO:0000313" key="4">
    <source>
        <dbReference type="Proteomes" id="UP000189739"/>
    </source>
</evidence>
<accession>A0A1S9PD90</accession>
<keyword evidence="1" id="KW-0812">Transmembrane</keyword>
<evidence type="ECO:0000256" key="1">
    <source>
        <dbReference type="SAM" id="Phobius"/>
    </source>
</evidence>